<dbReference type="Gene3D" id="1.10.10.10">
    <property type="entry name" value="Winged helix-like DNA-binding domain superfamily/Winged helix DNA-binding domain"/>
    <property type="match status" value="2"/>
</dbReference>
<dbReference type="HOGENOM" id="CLU_027402_17_0_9"/>
<dbReference type="STRING" id="411463.EUBVEN_00078"/>
<dbReference type="InterPro" id="IPR036388">
    <property type="entry name" value="WH-like_DNA-bd_sf"/>
</dbReference>
<name>A5Z332_9FIRM</name>
<feature type="domain" description="Insertion element IS150 protein InsJ-like helix-turn-helix" evidence="3">
    <location>
        <begin position="8"/>
        <end position="59"/>
    </location>
</feature>
<dbReference type="SUPFAM" id="SSF48295">
    <property type="entry name" value="TrpR-like"/>
    <property type="match status" value="1"/>
</dbReference>
<dbReference type="GO" id="GO:0043565">
    <property type="term" value="F:sequence-specific DNA binding"/>
    <property type="evidence" value="ECO:0007669"/>
    <property type="project" value="InterPro"/>
</dbReference>
<evidence type="ECO:0000313" key="5">
    <source>
        <dbReference type="Proteomes" id="UP000006000"/>
    </source>
</evidence>
<protein>
    <submittedName>
        <fullName evidence="4">Transposase</fullName>
    </submittedName>
</protein>
<reference evidence="4 5" key="1">
    <citation type="submission" date="2007-03" db="EMBL/GenBank/DDBJ databases">
        <authorList>
            <person name="Fulton L."/>
            <person name="Clifton S."/>
            <person name="Fulton B."/>
            <person name="Xu J."/>
            <person name="Minx P."/>
            <person name="Pepin K.H."/>
            <person name="Johnson M."/>
            <person name="Thiruvilangam P."/>
            <person name="Bhonagiri V."/>
            <person name="Nash W.E."/>
            <person name="Mardis E.R."/>
            <person name="Wilson R.K."/>
        </authorList>
    </citation>
    <scope>NUCLEOTIDE SEQUENCE [LARGE SCALE GENOMIC DNA]</scope>
    <source>
        <strain evidence="4 5">ATCC 27560</strain>
    </source>
</reference>
<dbReference type="PANTHER" id="PTHR33795">
    <property type="entry name" value="INSERTION ELEMENT IS150 PROTEIN INSJ"/>
    <property type="match status" value="1"/>
</dbReference>
<evidence type="ECO:0000256" key="2">
    <source>
        <dbReference type="SAM" id="Coils"/>
    </source>
</evidence>
<keyword evidence="2" id="KW-0175">Coiled coil</keyword>
<dbReference type="EMBL" id="AAVL02000017">
    <property type="protein sequence ID" value="EDM52616.1"/>
    <property type="molecule type" value="Genomic_DNA"/>
</dbReference>
<accession>A5Z332</accession>
<dbReference type="PANTHER" id="PTHR33795:SF1">
    <property type="entry name" value="INSERTION ELEMENT IS150 PROTEIN INSJ"/>
    <property type="match status" value="1"/>
</dbReference>
<sequence>MAKYSYEFKKQVIEAYLSGEGGYKYLAKRYGVPAWSNIKKWVRNYETHGDKGLMRSRKQDKYSFEKKLSVVELYLASELSYQELALREGIYNPSQICKWVKDFRIAGPDALRPHKKGRRKTLGTSNKKLNIEQDTTTVPVDTSTEHVKELEDEILKLRIENAYLKELRRLRLEEEALLKKQRESSTASGENSN</sequence>
<dbReference type="Proteomes" id="UP000006000">
    <property type="component" value="Unassembled WGS sequence"/>
</dbReference>
<evidence type="ECO:0000313" key="4">
    <source>
        <dbReference type="EMBL" id="EDM52616.1"/>
    </source>
</evidence>
<proteinExistence type="inferred from homology"/>
<gene>
    <name evidence="4" type="ORF">EUBVEN_00078</name>
</gene>
<reference evidence="4 5" key="2">
    <citation type="submission" date="2007-04" db="EMBL/GenBank/DDBJ databases">
        <title>Draft genome sequence of Eubacterium ventriosum (ATCC 27560).</title>
        <authorList>
            <person name="Sudarsanam P."/>
            <person name="Ley R."/>
            <person name="Guruge J."/>
            <person name="Turnbaugh P.J."/>
            <person name="Mahowald M."/>
            <person name="Liep D."/>
            <person name="Gordon J."/>
        </authorList>
    </citation>
    <scope>NUCLEOTIDE SEQUENCE [LARGE SCALE GENOMIC DNA]</scope>
    <source>
        <strain evidence="4 5">ATCC 27560</strain>
    </source>
</reference>
<evidence type="ECO:0000259" key="3">
    <source>
        <dbReference type="Pfam" id="PF13518"/>
    </source>
</evidence>
<organism evidence="4 5">
    <name type="scientific">Eubacterium ventriosum ATCC 27560</name>
    <dbReference type="NCBI Taxonomy" id="411463"/>
    <lineage>
        <taxon>Bacteria</taxon>
        <taxon>Bacillati</taxon>
        <taxon>Bacillota</taxon>
        <taxon>Clostridia</taxon>
        <taxon>Eubacteriales</taxon>
        <taxon>Eubacteriaceae</taxon>
        <taxon>Eubacterium</taxon>
    </lineage>
</organism>
<dbReference type="Pfam" id="PF13518">
    <property type="entry name" value="HTH_28"/>
    <property type="match status" value="2"/>
</dbReference>
<feature type="coiled-coil region" evidence="2">
    <location>
        <begin position="140"/>
        <end position="184"/>
    </location>
</feature>
<dbReference type="InterPro" id="IPR052057">
    <property type="entry name" value="IS150/IS1296_orfA-like"/>
</dbReference>
<comment type="similarity">
    <text evidence="1">Belongs to the IS150/IS1296 orfA family.</text>
</comment>
<dbReference type="InterPro" id="IPR055247">
    <property type="entry name" value="InsJ-like_HTH"/>
</dbReference>
<comment type="caution">
    <text evidence="4">The sequence shown here is derived from an EMBL/GenBank/DDBJ whole genome shotgun (WGS) entry which is preliminary data.</text>
</comment>
<feature type="domain" description="Insertion element IS150 protein InsJ-like helix-turn-helix" evidence="3">
    <location>
        <begin position="66"/>
        <end position="119"/>
    </location>
</feature>
<evidence type="ECO:0000256" key="1">
    <source>
        <dbReference type="ARBA" id="ARBA00038232"/>
    </source>
</evidence>
<dbReference type="AlphaFoldDB" id="A5Z332"/>
<dbReference type="eggNOG" id="COG2963">
    <property type="taxonomic scope" value="Bacteria"/>
</dbReference>
<dbReference type="InterPro" id="IPR010921">
    <property type="entry name" value="Trp_repressor/repl_initiator"/>
</dbReference>